<comment type="caution">
    <text evidence="2">The sequence shown here is derived from an EMBL/GenBank/DDBJ whole genome shotgun (WGS) entry which is preliminary data.</text>
</comment>
<feature type="domain" description="Alanine dehydrogenase/pyridine nucleotide transhydrogenase N-terminal" evidence="1">
    <location>
        <begin position="7"/>
        <end position="57"/>
    </location>
</feature>
<gene>
    <name evidence="2" type="ORF">AKG39_14440</name>
</gene>
<dbReference type="Gene3D" id="3.40.50.720">
    <property type="entry name" value="NAD(P)-binding Rossmann-like Domain"/>
    <property type="match status" value="1"/>
</dbReference>
<keyword evidence="3" id="KW-1185">Reference proteome</keyword>
<proteinExistence type="predicted"/>
<organism evidence="2 3">
    <name type="scientific">Acetobacterium bakii</name>
    <dbReference type="NCBI Taxonomy" id="52689"/>
    <lineage>
        <taxon>Bacteria</taxon>
        <taxon>Bacillati</taxon>
        <taxon>Bacillota</taxon>
        <taxon>Clostridia</taxon>
        <taxon>Eubacteriales</taxon>
        <taxon>Eubacteriaceae</taxon>
        <taxon>Acetobacterium</taxon>
    </lineage>
</organism>
<dbReference type="SUPFAM" id="SSF52283">
    <property type="entry name" value="Formate/glycerate dehydrogenase catalytic domain-like"/>
    <property type="match status" value="1"/>
</dbReference>
<sequence>MKSISFVKENCIDEYRTILTPERVKDYLKEGFIIYAEKGIGQGIGIEDKVYEAVGGRHVE</sequence>
<protein>
    <recommendedName>
        <fullName evidence="1">Alanine dehydrogenase/pyridine nucleotide transhydrogenase N-terminal domain-containing protein</fullName>
    </recommendedName>
</protein>
<dbReference type="EMBL" id="LGYO01000039">
    <property type="protein sequence ID" value="KNZ41030.1"/>
    <property type="molecule type" value="Genomic_DNA"/>
</dbReference>
<reference evidence="3" key="1">
    <citation type="submission" date="2015-07" db="EMBL/GenBank/DDBJ databases">
        <title>Draft genome sequence of Acetobacterium bakii DSM 8293, a potential psychrophilic chemical producer through syngas fermentation.</title>
        <authorList>
            <person name="Song Y."/>
            <person name="Hwang S."/>
            <person name="Cho B.-K."/>
        </authorList>
    </citation>
    <scope>NUCLEOTIDE SEQUENCE [LARGE SCALE GENOMIC DNA]</scope>
    <source>
        <strain evidence="3">DSM 8239</strain>
    </source>
</reference>
<dbReference type="InterPro" id="IPR007886">
    <property type="entry name" value="AlaDH/PNT_N"/>
</dbReference>
<dbReference type="AlphaFoldDB" id="A0A0L6TZN8"/>
<dbReference type="Proteomes" id="UP000036873">
    <property type="component" value="Unassembled WGS sequence"/>
</dbReference>
<name>A0A0L6TZN8_9FIRM</name>
<evidence type="ECO:0000313" key="2">
    <source>
        <dbReference type="EMBL" id="KNZ41030.1"/>
    </source>
</evidence>
<dbReference type="RefSeq" id="WP_050741111.1">
    <property type="nucleotide sequence ID" value="NZ_LGYO01000039.1"/>
</dbReference>
<dbReference type="STRING" id="52689.AKG39_14440"/>
<dbReference type="OrthoDB" id="9804592at2"/>
<dbReference type="Pfam" id="PF05222">
    <property type="entry name" value="AlaDh_PNT_N"/>
    <property type="match status" value="1"/>
</dbReference>
<evidence type="ECO:0000313" key="3">
    <source>
        <dbReference type="Proteomes" id="UP000036873"/>
    </source>
</evidence>
<accession>A0A0L6TZN8</accession>
<evidence type="ECO:0000259" key="1">
    <source>
        <dbReference type="Pfam" id="PF05222"/>
    </source>
</evidence>